<name>A0A4S4A542_9HYPH</name>
<protein>
    <submittedName>
        <fullName evidence="1">DUF2793 domain-containing protein</fullName>
    </submittedName>
</protein>
<gene>
    <name evidence="1" type="ORF">E6C51_00485</name>
</gene>
<reference evidence="1 2" key="1">
    <citation type="submission" date="2019-04" db="EMBL/GenBank/DDBJ databases">
        <title>Rhizobium terrae sp. nov., isolated from a paddy soil.</title>
        <authorList>
            <person name="Lin S.-Y."/>
            <person name="Hameed A."/>
            <person name="Huang H.-I."/>
            <person name="Young C.-C."/>
        </authorList>
    </citation>
    <scope>NUCLEOTIDE SEQUENCE [LARGE SCALE GENOMIC DNA]</scope>
    <source>
        <strain evidence="1 2">CC-HIH110</strain>
    </source>
</reference>
<evidence type="ECO:0000313" key="2">
    <source>
        <dbReference type="Proteomes" id="UP000310754"/>
    </source>
</evidence>
<evidence type="ECO:0000313" key="1">
    <source>
        <dbReference type="EMBL" id="THF53640.1"/>
    </source>
</evidence>
<dbReference type="InterPro" id="IPR021251">
    <property type="entry name" value="DUF2793"/>
</dbReference>
<dbReference type="Pfam" id="PF10983">
    <property type="entry name" value="DUF2793"/>
    <property type="match status" value="1"/>
</dbReference>
<keyword evidence="2" id="KW-1185">Reference proteome</keyword>
<sequence>MPATIRMEIMMTDTTPRLALPYILPSQAQKHVTHNEALAILDAVTQLVIADSLTTPPATPANGQCFWLLPNASDAWANHDGMIAVWQDDAWMFITPQIGWLAFFRSSGKLLTYNGSGWSELPLSSTPQFSRLGVNASADDTNKFTVASDAVLFNHNGSDQRVKLNKAASGNTASLLYQSNWQGKAEIGLAGSDDLSIKVCDDGGRWTTALAISPEGYVRQPAKPAATARFAPSAINISTGQITGFDLLTLGQGGIALQTTLGTNAGKSLKIPTTGIYLVSLTLLASATTDYSVAIVDQNQARLFELAIGTVSGVVQSCQTTCLLLNQNTELSLSHSGTATLGASSTGVKIAVVLL</sequence>
<accession>A0A4S4A542</accession>
<dbReference type="EMBL" id="SSOA01000001">
    <property type="protein sequence ID" value="THF53640.1"/>
    <property type="molecule type" value="Genomic_DNA"/>
</dbReference>
<proteinExistence type="predicted"/>
<dbReference type="AlphaFoldDB" id="A0A4S4A542"/>
<dbReference type="Proteomes" id="UP000310754">
    <property type="component" value="Unassembled WGS sequence"/>
</dbReference>
<comment type="caution">
    <text evidence="1">The sequence shown here is derived from an EMBL/GenBank/DDBJ whole genome shotgun (WGS) entry which is preliminary data.</text>
</comment>
<organism evidence="1 2">
    <name type="scientific">Allorhizobium terrae</name>
    <dbReference type="NCBI Taxonomy" id="1848972"/>
    <lineage>
        <taxon>Bacteria</taxon>
        <taxon>Pseudomonadati</taxon>
        <taxon>Pseudomonadota</taxon>
        <taxon>Alphaproteobacteria</taxon>
        <taxon>Hyphomicrobiales</taxon>
        <taxon>Rhizobiaceae</taxon>
        <taxon>Rhizobium/Agrobacterium group</taxon>
        <taxon>Allorhizobium</taxon>
    </lineage>
</organism>